<dbReference type="Gene3D" id="3.10.129.10">
    <property type="entry name" value="Hotdog Thioesterase"/>
    <property type="match status" value="1"/>
</dbReference>
<comment type="caution">
    <text evidence="2">The sequence shown here is derived from an EMBL/GenBank/DDBJ whole genome shotgun (WGS) entry which is preliminary data.</text>
</comment>
<dbReference type="AlphaFoldDB" id="A0A494Z2K0"/>
<dbReference type="Proteomes" id="UP000281813">
    <property type="component" value="Unassembled WGS sequence"/>
</dbReference>
<evidence type="ECO:0000313" key="2">
    <source>
        <dbReference type="EMBL" id="RKQ16641.1"/>
    </source>
</evidence>
<dbReference type="CDD" id="cd03441">
    <property type="entry name" value="R_hydratase_like"/>
    <property type="match status" value="1"/>
</dbReference>
<feature type="domain" description="FAS1-like dehydratase" evidence="1">
    <location>
        <begin position="5"/>
        <end position="132"/>
    </location>
</feature>
<dbReference type="Pfam" id="PF13452">
    <property type="entry name" value="FAS1_DH_region"/>
    <property type="match status" value="1"/>
</dbReference>
<proteinExistence type="predicted"/>
<dbReference type="RefSeq" id="WP_121130088.1">
    <property type="nucleotide sequence ID" value="NZ_JBHUFK010000003.1"/>
</dbReference>
<dbReference type="PIRSF" id="PIRSF018072">
    <property type="entry name" value="UCP018072"/>
    <property type="match status" value="1"/>
</dbReference>
<name>A0A494Z2K0_9BACI</name>
<sequence>MYKDMIGKQSEKVKNVVERGMVKRFVESIGDSHPIYVDEEVGKHSRYGANITPPTFPRIFDYGVVEGLHLPKKGLIHGEQNYHFERPLLVGEEVYCYTGVKDYYEKKGKNGLMGFLVTSRYGEDKNGNLIFTEESIVIINEAVREAMKV</sequence>
<dbReference type="InterPro" id="IPR016709">
    <property type="entry name" value="HadA-like"/>
</dbReference>
<dbReference type="InterPro" id="IPR029069">
    <property type="entry name" value="HotDog_dom_sf"/>
</dbReference>
<dbReference type="EMBL" id="RBZO01000008">
    <property type="protein sequence ID" value="RKQ16641.1"/>
    <property type="molecule type" value="Genomic_DNA"/>
</dbReference>
<dbReference type="OrthoDB" id="160199at2"/>
<evidence type="ECO:0000259" key="1">
    <source>
        <dbReference type="Pfam" id="PF13452"/>
    </source>
</evidence>
<organism evidence="2 3">
    <name type="scientific">Oceanobacillus bengalensis</name>
    <dbReference type="NCBI Taxonomy" id="1435466"/>
    <lineage>
        <taxon>Bacteria</taxon>
        <taxon>Bacillati</taxon>
        <taxon>Bacillota</taxon>
        <taxon>Bacilli</taxon>
        <taxon>Bacillales</taxon>
        <taxon>Bacillaceae</taxon>
        <taxon>Oceanobacillus</taxon>
    </lineage>
</organism>
<reference evidence="2 3" key="1">
    <citation type="journal article" date="2015" name="Antonie Van Leeuwenhoek">
        <title>Oceanobacillus bengalensis sp. nov., a bacterium isolated from seawater of the Bay of Bengal.</title>
        <authorList>
            <person name="Yongchang O."/>
            <person name="Xiang W."/>
            <person name="Wang G."/>
        </authorList>
    </citation>
    <scope>NUCLEOTIDE SEQUENCE [LARGE SCALE GENOMIC DNA]</scope>
    <source>
        <strain evidence="2 3">MCCC 1K00260</strain>
    </source>
</reference>
<evidence type="ECO:0000313" key="3">
    <source>
        <dbReference type="Proteomes" id="UP000281813"/>
    </source>
</evidence>
<dbReference type="SUPFAM" id="SSF54637">
    <property type="entry name" value="Thioesterase/thiol ester dehydrase-isomerase"/>
    <property type="match status" value="1"/>
</dbReference>
<accession>A0A494Z2K0</accession>
<protein>
    <submittedName>
        <fullName evidence="2">MaoC family dehydratase</fullName>
    </submittedName>
</protein>
<keyword evidence="3" id="KW-1185">Reference proteome</keyword>
<dbReference type="InterPro" id="IPR039569">
    <property type="entry name" value="FAS1-like_DH_region"/>
</dbReference>
<gene>
    <name evidence="2" type="ORF">D8M05_07145</name>
</gene>